<dbReference type="RefSeq" id="WP_092671645.1">
    <property type="nucleotide sequence ID" value="NZ_FOXS01000002.1"/>
</dbReference>
<sequence>MTTLRINSLWAGLAVLLVGVLSSFSEPRIAVQRETRPVDVFTEVNLGGSARVVVKQGSPQSVVVEASPEALAEFETVVKDKQLRLGFRRDNDFKSRMKNYGPVMVYITAPSLTALKVAGSGQLDAEGPIKGESMNLTVAGSGNLRVPQLTATLLQTSVAGSGDLQVSGNCPQHEVSISGSGNVKAQDLKTETCKVRISGSGDAHVYTSKAADARISGSGNVYVAGGGQMSSSTNGSGRIKTVQN</sequence>
<dbReference type="STRING" id="1227077.SAMN04515668_1933"/>
<dbReference type="PANTHER" id="PTHR39200">
    <property type="entry name" value="HYPOTHETICAL EXPORTED PROTEIN"/>
    <property type="match status" value="1"/>
</dbReference>
<keyword evidence="3" id="KW-1185">Reference proteome</keyword>
<proteinExistence type="predicted"/>
<dbReference type="EMBL" id="FOXS01000002">
    <property type="protein sequence ID" value="SFQ32847.1"/>
    <property type="molecule type" value="Genomic_DNA"/>
</dbReference>
<name>A0A1I5XM99_HYMAR</name>
<evidence type="ECO:0000259" key="1">
    <source>
        <dbReference type="Pfam" id="PF10988"/>
    </source>
</evidence>
<evidence type="ECO:0000313" key="3">
    <source>
        <dbReference type="Proteomes" id="UP000199029"/>
    </source>
</evidence>
<dbReference type="PANTHER" id="PTHR39200:SF1">
    <property type="entry name" value="AUTO-TRANSPORTER ADHESIN HEAD GIN DOMAIN-CONTAINING PROTEIN-RELATED"/>
    <property type="match status" value="1"/>
</dbReference>
<dbReference type="Gene3D" id="2.160.20.120">
    <property type="match status" value="1"/>
</dbReference>
<feature type="domain" description="Putative auto-transporter adhesin head GIN" evidence="1">
    <location>
        <begin position="41"/>
        <end position="226"/>
    </location>
</feature>
<accession>A0A1I5XM99</accession>
<protein>
    <submittedName>
        <fullName evidence="2">Putative auto-transporter adhesin, head GIN domain</fullName>
    </submittedName>
</protein>
<reference evidence="3" key="1">
    <citation type="submission" date="2016-10" db="EMBL/GenBank/DDBJ databases">
        <authorList>
            <person name="Varghese N."/>
            <person name="Submissions S."/>
        </authorList>
    </citation>
    <scope>NUCLEOTIDE SEQUENCE [LARGE SCALE GENOMIC DNA]</scope>
    <source>
        <strain evidence="3">OR362-8,ATCC BAA-1266,JCM 13504</strain>
    </source>
</reference>
<dbReference type="OrthoDB" id="680270at2"/>
<dbReference type="Pfam" id="PF10988">
    <property type="entry name" value="DUF2807"/>
    <property type="match status" value="1"/>
</dbReference>
<evidence type="ECO:0000313" key="2">
    <source>
        <dbReference type="EMBL" id="SFQ32847.1"/>
    </source>
</evidence>
<gene>
    <name evidence="2" type="ORF">SAMN04515668_1933</name>
</gene>
<dbReference type="InterPro" id="IPR021255">
    <property type="entry name" value="DUF2807"/>
</dbReference>
<dbReference type="Proteomes" id="UP000199029">
    <property type="component" value="Unassembled WGS sequence"/>
</dbReference>
<dbReference type="AlphaFoldDB" id="A0A1I5XM99"/>
<organism evidence="2 3">
    <name type="scientific">Hymenobacter arizonensis</name>
    <name type="common">Siccationidurans arizonensis</name>
    <dbReference type="NCBI Taxonomy" id="1227077"/>
    <lineage>
        <taxon>Bacteria</taxon>
        <taxon>Pseudomonadati</taxon>
        <taxon>Bacteroidota</taxon>
        <taxon>Cytophagia</taxon>
        <taxon>Cytophagales</taxon>
        <taxon>Hymenobacteraceae</taxon>
        <taxon>Hymenobacter</taxon>
    </lineage>
</organism>